<dbReference type="Proteomes" id="UP001501470">
    <property type="component" value="Unassembled WGS sequence"/>
</dbReference>
<dbReference type="CDD" id="cd00614">
    <property type="entry name" value="CGS_like"/>
    <property type="match status" value="1"/>
</dbReference>
<dbReference type="InterPro" id="IPR015422">
    <property type="entry name" value="PyrdxlP-dep_Trfase_small"/>
</dbReference>
<dbReference type="GO" id="GO:0008483">
    <property type="term" value="F:transaminase activity"/>
    <property type="evidence" value="ECO:0007669"/>
    <property type="project" value="UniProtKB-KW"/>
</dbReference>
<evidence type="ECO:0000256" key="1">
    <source>
        <dbReference type="ARBA" id="ARBA00001933"/>
    </source>
</evidence>
<dbReference type="InterPro" id="IPR015424">
    <property type="entry name" value="PyrdxlP-dep_Trfase"/>
</dbReference>
<proteinExistence type="inferred from homology"/>
<accession>A0ABN2CIG1</accession>
<dbReference type="PANTHER" id="PTHR11808">
    <property type="entry name" value="TRANS-SULFURATION ENZYME FAMILY MEMBER"/>
    <property type="match status" value="1"/>
</dbReference>
<sequence length="391" mass="40741">MRGGQMNTWQADTVAAQRRPVGGLVGVDVAPAIHPTAAFAAPTAAAFADLAVRRRAIDFYTRYGNPNHAETASVIAALEGGETALLYASGMAAITATIVAFGTGARVVAQRELYGGTAGFLDSIAPRLGIGVDFVHHDDLAGFDQALRTPATLVLLETPTNPLLRVTDVAAIATLARRAGAVLAVDATLGSPVNQQLLGLGADIVLHSATKYLGGHGDLTAGVAVTSNDLADRLWSDAYLFGATLSAHDAWMLQRGLRTLPVRMRQHNRSASAVAAHLTEHPAVVRVHHPSLVDHPQAELIARQMTGPGGVLSFEVRGGLEAAERVVSRLRLPSRAASFGGPTAAVVLPARMWSGMGSATVEDLVPAGLIRLAVGLEDPADLNMDLDQALS</sequence>
<dbReference type="RefSeq" id="WP_344511235.1">
    <property type="nucleotide sequence ID" value="NZ_BAAAQD010000027.1"/>
</dbReference>
<dbReference type="Pfam" id="PF01053">
    <property type="entry name" value="Cys_Met_Meta_PP"/>
    <property type="match status" value="1"/>
</dbReference>
<evidence type="ECO:0000313" key="5">
    <source>
        <dbReference type="EMBL" id="GAA1558499.1"/>
    </source>
</evidence>
<name>A0ABN2CIG1_9ACTN</name>
<protein>
    <submittedName>
        <fullName evidence="5">PLP-dependent aspartate aminotransferase family protein</fullName>
    </submittedName>
</protein>
<organism evidence="5 6">
    <name type="scientific">Dactylosporangium maewongense</name>
    <dbReference type="NCBI Taxonomy" id="634393"/>
    <lineage>
        <taxon>Bacteria</taxon>
        <taxon>Bacillati</taxon>
        <taxon>Actinomycetota</taxon>
        <taxon>Actinomycetes</taxon>
        <taxon>Micromonosporales</taxon>
        <taxon>Micromonosporaceae</taxon>
        <taxon>Dactylosporangium</taxon>
    </lineage>
</organism>
<dbReference type="InterPro" id="IPR054542">
    <property type="entry name" value="Cys_met_metab_PP"/>
</dbReference>
<keyword evidence="6" id="KW-1185">Reference proteome</keyword>
<dbReference type="PANTHER" id="PTHR11808:SF85">
    <property type="entry name" value="CYSTATHIONINE GAMMA-LYASE-RELATED"/>
    <property type="match status" value="1"/>
</dbReference>
<dbReference type="InterPro" id="IPR000277">
    <property type="entry name" value="Cys/Met-Metab_PyrdxlP-dep_enz"/>
</dbReference>
<dbReference type="Gene3D" id="3.90.1150.10">
    <property type="entry name" value="Aspartate Aminotransferase, domain 1"/>
    <property type="match status" value="1"/>
</dbReference>
<dbReference type="SUPFAM" id="SSF53383">
    <property type="entry name" value="PLP-dependent transferases"/>
    <property type="match status" value="1"/>
</dbReference>
<comment type="similarity">
    <text evidence="2 4">Belongs to the trans-sulfuration enzymes family.</text>
</comment>
<dbReference type="EMBL" id="BAAAQD010000027">
    <property type="protein sequence ID" value="GAA1558499.1"/>
    <property type="molecule type" value="Genomic_DNA"/>
</dbReference>
<comment type="caution">
    <text evidence="5">The sequence shown here is derived from an EMBL/GenBank/DDBJ whole genome shotgun (WGS) entry which is preliminary data.</text>
</comment>
<keyword evidence="3 4" id="KW-0663">Pyridoxal phosphate</keyword>
<keyword evidence="5" id="KW-0808">Transferase</keyword>
<keyword evidence="5" id="KW-0032">Aminotransferase</keyword>
<dbReference type="PROSITE" id="PS00868">
    <property type="entry name" value="CYS_MET_METAB_PP"/>
    <property type="match status" value="1"/>
</dbReference>
<reference evidence="5 6" key="1">
    <citation type="journal article" date="2019" name="Int. J. Syst. Evol. Microbiol.">
        <title>The Global Catalogue of Microorganisms (GCM) 10K type strain sequencing project: providing services to taxonomists for standard genome sequencing and annotation.</title>
        <authorList>
            <consortium name="The Broad Institute Genomics Platform"/>
            <consortium name="The Broad Institute Genome Sequencing Center for Infectious Disease"/>
            <person name="Wu L."/>
            <person name="Ma J."/>
        </authorList>
    </citation>
    <scope>NUCLEOTIDE SEQUENCE [LARGE SCALE GENOMIC DNA]</scope>
    <source>
        <strain evidence="5 6">JCM 15933</strain>
    </source>
</reference>
<dbReference type="PIRSF" id="PIRSF001434">
    <property type="entry name" value="CGS"/>
    <property type="match status" value="1"/>
</dbReference>
<comment type="cofactor">
    <cofactor evidence="1 4">
        <name>pyridoxal 5'-phosphate</name>
        <dbReference type="ChEBI" id="CHEBI:597326"/>
    </cofactor>
</comment>
<dbReference type="InterPro" id="IPR015421">
    <property type="entry name" value="PyrdxlP-dep_Trfase_major"/>
</dbReference>
<dbReference type="Gene3D" id="3.40.640.10">
    <property type="entry name" value="Type I PLP-dependent aspartate aminotransferase-like (Major domain)"/>
    <property type="match status" value="1"/>
</dbReference>
<gene>
    <name evidence="5" type="ORF">GCM10009827_094320</name>
</gene>
<evidence type="ECO:0000256" key="2">
    <source>
        <dbReference type="ARBA" id="ARBA00009077"/>
    </source>
</evidence>
<evidence type="ECO:0000256" key="4">
    <source>
        <dbReference type="RuleBase" id="RU362118"/>
    </source>
</evidence>
<evidence type="ECO:0000313" key="6">
    <source>
        <dbReference type="Proteomes" id="UP001501470"/>
    </source>
</evidence>
<evidence type="ECO:0000256" key="3">
    <source>
        <dbReference type="ARBA" id="ARBA00022898"/>
    </source>
</evidence>